<proteinExistence type="predicted"/>
<gene>
    <name evidence="1" type="primary">gph_3</name>
    <name evidence="1" type="ORF">TBK1r_48390</name>
</gene>
<dbReference type="Pfam" id="PF00702">
    <property type="entry name" value="Hydrolase"/>
    <property type="match status" value="1"/>
</dbReference>
<evidence type="ECO:0000313" key="1">
    <source>
        <dbReference type="EMBL" id="QDV85823.1"/>
    </source>
</evidence>
<dbReference type="SUPFAM" id="SSF56784">
    <property type="entry name" value="HAD-like"/>
    <property type="match status" value="1"/>
</dbReference>
<sequence length="123" mass="14210">MFAQSQILPDTLGGIRELKESNGFRIAAVSNESRELTEHRIERFNLHVVFDLFVCSCFVNLRKLDSDTYRLALDLTQARLERVIYVDDRQMFVDIAAKLGIRSVCHQSLESTKRQFAEFGVRV</sequence>
<protein>
    <submittedName>
        <fullName evidence="1">Phosphoglycolate phosphatase</fullName>
        <ecNumber evidence="1">3.1.3.18</ecNumber>
    </submittedName>
</protein>
<dbReference type="PANTHER" id="PTHR43611:SF3">
    <property type="entry name" value="FLAVIN MONONUCLEOTIDE HYDROLASE 1, CHLOROPLATIC"/>
    <property type="match status" value="1"/>
</dbReference>
<name>A0ABX5XUX1_9BACT</name>
<keyword evidence="1" id="KW-0378">Hydrolase</keyword>
<reference evidence="1 2" key="1">
    <citation type="submission" date="2019-02" db="EMBL/GenBank/DDBJ databases">
        <title>Deep-cultivation of Planctomycetes and their phenomic and genomic characterization uncovers novel biology.</title>
        <authorList>
            <person name="Wiegand S."/>
            <person name="Jogler M."/>
            <person name="Boedeker C."/>
            <person name="Pinto D."/>
            <person name="Vollmers J."/>
            <person name="Rivas-Marin E."/>
            <person name="Kohn T."/>
            <person name="Peeters S.H."/>
            <person name="Heuer A."/>
            <person name="Rast P."/>
            <person name="Oberbeckmann S."/>
            <person name="Bunk B."/>
            <person name="Jeske O."/>
            <person name="Meyerdierks A."/>
            <person name="Storesund J.E."/>
            <person name="Kallscheuer N."/>
            <person name="Luecker S."/>
            <person name="Lage O.M."/>
            <person name="Pohl T."/>
            <person name="Merkel B.J."/>
            <person name="Hornburger P."/>
            <person name="Mueller R.-W."/>
            <person name="Bruemmer F."/>
            <person name="Labrenz M."/>
            <person name="Spormann A.M."/>
            <person name="Op den Camp H."/>
            <person name="Overmann J."/>
            <person name="Amann R."/>
            <person name="Jetten M.S.M."/>
            <person name="Mascher T."/>
            <person name="Medema M.H."/>
            <person name="Devos D.P."/>
            <person name="Kaster A.-K."/>
            <person name="Ovreas L."/>
            <person name="Rohde M."/>
            <person name="Galperin M.Y."/>
            <person name="Jogler C."/>
        </authorList>
    </citation>
    <scope>NUCLEOTIDE SEQUENCE [LARGE SCALE GENOMIC DNA]</scope>
    <source>
        <strain evidence="1 2">TBK1r</strain>
    </source>
</reference>
<dbReference type="Gene3D" id="3.40.50.1000">
    <property type="entry name" value="HAD superfamily/HAD-like"/>
    <property type="match status" value="1"/>
</dbReference>
<dbReference type="Proteomes" id="UP000318081">
    <property type="component" value="Chromosome"/>
</dbReference>
<dbReference type="EC" id="3.1.3.18" evidence="1"/>
<dbReference type="InterPro" id="IPR023214">
    <property type="entry name" value="HAD_sf"/>
</dbReference>
<organism evidence="1 2">
    <name type="scientific">Stieleria magnilauensis</name>
    <dbReference type="NCBI Taxonomy" id="2527963"/>
    <lineage>
        <taxon>Bacteria</taxon>
        <taxon>Pseudomonadati</taxon>
        <taxon>Planctomycetota</taxon>
        <taxon>Planctomycetia</taxon>
        <taxon>Pirellulales</taxon>
        <taxon>Pirellulaceae</taxon>
        <taxon>Stieleria</taxon>
    </lineage>
</organism>
<dbReference type="EMBL" id="CP036432">
    <property type="protein sequence ID" value="QDV85823.1"/>
    <property type="molecule type" value="Genomic_DNA"/>
</dbReference>
<dbReference type="InterPro" id="IPR036412">
    <property type="entry name" value="HAD-like_sf"/>
</dbReference>
<dbReference type="PANTHER" id="PTHR43611">
    <property type="entry name" value="ALPHA-D-GLUCOSE 1-PHOSPHATE PHOSPHATASE"/>
    <property type="match status" value="1"/>
</dbReference>
<dbReference type="GO" id="GO:0008967">
    <property type="term" value="F:phosphoglycolate phosphatase activity"/>
    <property type="evidence" value="ECO:0007669"/>
    <property type="project" value="UniProtKB-EC"/>
</dbReference>
<keyword evidence="2" id="KW-1185">Reference proteome</keyword>
<accession>A0ABX5XUX1</accession>
<evidence type="ECO:0000313" key="2">
    <source>
        <dbReference type="Proteomes" id="UP000318081"/>
    </source>
</evidence>